<evidence type="ECO:0000256" key="12">
    <source>
        <dbReference type="ARBA" id="ARBA00023027"/>
    </source>
</evidence>
<evidence type="ECO:0000256" key="14">
    <source>
        <dbReference type="ARBA" id="ARBA00023157"/>
    </source>
</evidence>
<proteinExistence type="inferred from homology"/>
<feature type="disulfide bond" description="Redox-active" evidence="18">
    <location>
        <begin position="492"/>
        <end position="495"/>
    </location>
</feature>
<dbReference type="InterPro" id="IPR012336">
    <property type="entry name" value="Thioredoxin-like_fold"/>
</dbReference>
<dbReference type="GO" id="GO:0005886">
    <property type="term" value="C:plasma membrane"/>
    <property type="evidence" value="ECO:0007669"/>
    <property type="project" value="UniProtKB-SubCell"/>
</dbReference>
<dbReference type="EC" id="1.8.1.8" evidence="18"/>
<dbReference type="InterPro" id="IPR036929">
    <property type="entry name" value="DsbDN_sf"/>
</dbReference>
<dbReference type="SUPFAM" id="SSF74863">
    <property type="entry name" value="Thiol:disulfide interchange protein DsbD, N-terminal domain (DsbD-alpha)"/>
    <property type="match status" value="1"/>
</dbReference>
<comment type="caution">
    <text evidence="20">The sequence shown here is derived from an EMBL/GenBank/DDBJ whole genome shotgun (WGS) entry which is preliminary data.</text>
</comment>
<dbReference type="PROSITE" id="PS00194">
    <property type="entry name" value="THIOREDOXIN_1"/>
    <property type="match status" value="1"/>
</dbReference>
<dbReference type="Pfam" id="PF13098">
    <property type="entry name" value="Thioredoxin_2"/>
    <property type="match status" value="1"/>
</dbReference>
<dbReference type="PANTHER" id="PTHR32234">
    <property type="entry name" value="THIOL:DISULFIDE INTERCHANGE PROTEIN DSBD"/>
    <property type="match status" value="1"/>
</dbReference>
<keyword evidence="3 18" id="KW-0813">Transport</keyword>
<comment type="function">
    <text evidence="18">Required to facilitate the formation of correct disulfide bonds in some periplasmic proteins and for the assembly of the periplasmic c-type cytochromes. Acts by transferring electrons from cytoplasmic thioredoxin to the periplasm. This transfer involves a cascade of disulfide bond formation and reduction steps.</text>
</comment>
<keyword evidence="15 18" id="KW-0676">Redox-active center</keyword>
<evidence type="ECO:0000259" key="19">
    <source>
        <dbReference type="PROSITE" id="PS51352"/>
    </source>
</evidence>
<evidence type="ECO:0000256" key="2">
    <source>
        <dbReference type="ARBA" id="ARBA00007241"/>
    </source>
</evidence>
<protein>
    <recommendedName>
        <fullName evidence="18">Thiol:disulfide interchange protein DsbD</fullName>
        <ecNumber evidence="18">1.8.1.8</ecNumber>
    </recommendedName>
    <alternativeName>
        <fullName evidence="18">Protein-disulfide reductase</fullName>
        <shortName evidence="18">Disulfide reductase</shortName>
    </alternativeName>
</protein>
<feature type="domain" description="Thioredoxin" evidence="19">
    <location>
        <begin position="429"/>
        <end position="577"/>
    </location>
</feature>
<keyword evidence="13 18" id="KW-0472">Membrane</keyword>
<dbReference type="Pfam" id="PF11412">
    <property type="entry name" value="DsbD_N"/>
    <property type="match status" value="1"/>
</dbReference>
<keyword evidence="4 18" id="KW-1003">Cell membrane</keyword>
<keyword evidence="10 18" id="KW-1133">Transmembrane helix</keyword>
<dbReference type="GO" id="GO:0009055">
    <property type="term" value="F:electron transfer activity"/>
    <property type="evidence" value="ECO:0007669"/>
    <property type="project" value="UniProtKB-UniRule"/>
</dbReference>
<dbReference type="PANTHER" id="PTHR32234:SF0">
    <property type="entry name" value="THIOL:DISULFIDE INTERCHANGE PROTEIN DSBD"/>
    <property type="match status" value="1"/>
</dbReference>
<comment type="subcellular location">
    <subcellularLocation>
        <location evidence="1 18">Cell inner membrane</location>
        <topology evidence="1 18">Multi-pass membrane protein</topology>
    </subcellularLocation>
</comment>
<evidence type="ECO:0000256" key="16">
    <source>
        <dbReference type="ARBA" id="ARBA00047388"/>
    </source>
</evidence>
<dbReference type="Gene3D" id="2.60.40.1250">
    <property type="entry name" value="Thiol:disulfide interchange protein DsbD, N-terminal domain"/>
    <property type="match status" value="1"/>
</dbReference>
<organism evidence="20 21">
    <name type="scientific">Achromobacter spanius</name>
    <dbReference type="NCBI Taxonomy" id="217203"/>
    <lineage>
        <taxon>Bacteria</taxon>
        <taxon>Pseudomonadati</taxon>
        <taxon>Pseudomonadota</taxon>
        <taxon>Betaproteobacteria</taxon>
        <taxon>Burkholderiales</taxon>
        <taxon>Alcaligenaceae</taxon>
        <taxon>Achromobacter</taxon>
    </lineage>
</organism>
<dbReference type="NCBIfam" id="NF001419">
    <property type="entry name" value="PRK00293.1"/>
    <property type="match status" value="1"/>
</dbReference>
<dbReference type="InterPro" id="IPR036249">
    <property type="entry name" value="Thioredoxin-like_sf"/>
</dbReference>
<dbReference type="GO" id="GO:0047134">
    <property type="term" value="F:protein-disulfide reductase [NAD(P)H] activity"/>
    <property type="evidence" value="ECO:0007669"/>
    <property type="project" value="UniProtKB-UniRule"/>
</dbReference>
<evidence type="ECO:0000256" key="8">
    <source>
        <dbReference type="ARBA" id="ARBA00022748"/>
    </source>
</evidence>
<comment type="caution">
    <text evidence="18">Lacks conserved residue(s) required for the propagation of feature annotation.</text>
</comment>
<comment type="similarity">
    <text evidence="2 18">Belongs to the thioredoxin family. DsbD subfamily.</text>
</comment>
<dbReference type="HAMAP" id="MF_00399">
    <property type="entry name" value="DbsD"/>
    <property type="match status" value="1"/>
</dbReference>
<feature type="transmembrane region" description="Helical" evidence="18">
    <location>
        <begin position="321"/>
        <end position="344"/>
    </location>
</feature>
<reference evidence="20 21" key="1">
    <citation type="submission" date="2015-07" db="EMBL/GenBank/DDBJ databases">
        <title>Draft genome of Achromobacter spanius.</title>
        <authorList>
            <person name="Wang X."/>
        </authorList>
    </citation>
    <scope>NUCLEOTIDE SEQUENCE [LARGE SCALE GENOMIC DNA]</scope>
    <source>
        <strain evidence="20 21">CGMCC9173</strain>
    </source>
</reference>
<keyword evidence="9 18" id="KW-0249">Electron transport</keyword>
<accession>A0AAW3HX91</accession>
<dbReference type="GO" id="GO:0017004">
    <property type="term" value="P:cytochrome complex assembly"/>
    <property type="evidence" value="ECO:0007669"/>
    <property type="project" value="UniProtKB-UniRule"/>
</dbReference>
<dbReference type="InterPro" id="IPR028250">
    <property type="entry name" value="DsbDN"/>
</dbReference>
<evidence type="ECO:0000256" key="11">
    <source>
        <dbReference type="ARBA" id="ARBA00023002"/>
    </source>
</evidence>
<evidence type="ECO:0000256" key="7">
    <source>
        <dbReference type="ARBA" id="ARBA00022729"/>
    </source>
</evidence>
<evidence type="ECO:0000313" key="21">
    <source>
        <dbReference type="Proteomes" id="UP000037511"/>
    </source>
</evidence>
<feature type="transmembrane region" description="Helical" evidence="18">
    <location>
        <begin position="409"/>
        <end position="431"/>
    </location>
</feature>
<evidence type="ECO:0000256" key="5">
    <source>
        <dbReference type="ARBA" id="ARBA00022519"/>
    </source>
</evidence>
<dbReference type="AlphaFoldDB" id="A0AAW3HX91"/>
<feature type="transmembrane region" description="Helical" evidence="18">
    <location>
        <begin position="279"/>
        <end position="309"/>
    </location>
</feature>
<dbReference type="InterPro" id="IPR017937">
    <property type="entry name" value="Thioredoxin_CS"/>
</dbReference>
<sequence>MWSSLALSQDAFLDPEQAFRLEASRSADNDVRLTWRIADGYYLYRDRITAQRLPQATPIALQTPPGESKNDPNFGVMEIYHTQAQALTKLAPAGEGTLRITWQGCADAGLCYPPQTRDIAVNRLPVTDTPTTVPEESAADLDVNSDLNILRALGDNSLWWNLAVFLALGVGLAFTPCVLPMLPIVSSLVVGANASPRRGFVLSLVFVFPMAGTYAAMGVAAAMAGASLQATLQTPYMLGGLGVVFVALAFAMFGYYSLQLPAALRDRLDRAGRPQRGGTLIGAAAMGTVSALLVGPCMTAPLAGTLLYIADSGDTVRGAAILFALGIGMGLPMLAVGALGPRLLPRPGPWMERVKAVFGFLLLGTAVLMVERIVPPPTTLLLWSGLAIAIASALAVWSWQVRSRAAYQALLASISIPTMAWGLVMLVGAAAGQADPTRPLAFLAERGQATSSPTVESDRFVTLDSPQALHDALTRARAAGRPAVLDFSAQWCVSCKKMEREVYPLPEVQAALSSADLIRFDLSQSTPDQLALLRRLRVPGPPSVLFFAADGLERRQHRVTGEFDASTLLTRYHLALETP</sequence>
<dbReference type="PROSITE" id="PS51352">
    <property type="entry name" value="THIOREDOXIN_2"/>
    <property type="match status" value="1"/>
</dbReference>
<keyword evidence="7" id="KW-0732">Signal</keyword>
<dbReference type="Gene3D" id="3.40.30.10">
    <property type="entry name" value="Glutaredoxin"/>
    <property type="match status" value="1"/>
</dbReference>
<name>A0AAW3HX91_9BURK</name>
<keyword evidence="5 18" id="KW-0997">Cell inner membrane</keyword>
<dbReference type="Proteomes" id="UP000037511">
    <property type="component" value="Unassembled WGS sequence"/>
</dbReference>
<evidence type="ECO:0000256" key="1">
    <source>
        <dbReference type="ARBA" id="ARBA00004429"/>
    </source>
</evidence>
<evidence type="ECO:0000256" key="10">
    <source>
        <dbReference type="ARBA" id="ARBA00022989"/>
    </source>
</evidence>
<dbReference type="GO" id="GO:0045454">
    <property type="term" value="P:cell redox homeostasis"/>
    <property type="evidence" value="ECO:0007669"/>
    <property type="project" value="TreeGrafter"/>
</dbReference>
<evidence type="ECO:0000256" key="13">
    <source>
        <dbReference type="ARBA" id="ARBA00023136"/>
    </source>
</evidence>
<feature type="disulfide bond" description="Redox-active" evidence="18">
    <location>
        <begin position="105"/>
        <end position="111"/>
    </location>
</feature>
<evidence type="ECO:0000256" key="3">
    <source>
        <dbReference type="ARBA" id="ARBA00022448"/>
    </source>
</evidence>
<gene>
    <name evidence="18" type="primary">dsbD</name>
    <name evidence="20" type="ORF">AFM18_24010</name>
</gene>
<comment type="catalytic activity">
    <reaction evidence="16 18">
        <text>[protein]-dithiol + NAD(+) = [protein]-disulfide + NADH + H(+)</text>
        <dbReference type="Rhea" id="RHEA:18749"/>
        <dbReference type="Rhea" id="RHEA-COMP:10593"/>
        <dbReference type="Rhea" id="RHEA-COMP:10594"/>
        <dbReference type="ChEBI" id="CHEBI:15378"/>
        <dbReference type="ChEBI" id="CHEBI:29950"/>
        <dbReference type="ChEBI" id="CHEBI:50058"/>
        <dbReference type="ChEBI" id="CHEBI:57540"/>
        <dbReference type="ChEBI" id="CHEBI:57945"/>
        <dbReference type="EC" id="1.8.1.8"/>
    </reaction>
</comment>
<keyword evidence="12 18" id="KW-0520">NAD</keyword>
<keyword evidence="8 18" id="KW-0201">Cytochrome c-type biogenesis</keyword>
<comment type="catalytic activity">
    <reaction evidence="17 18">
        <text>[protein]-dithiol + NADP(+) = [protein]-disulfide + NADPH + H(+)</text>
        <dbReference type="Rhea" id="RHEA:18753"/>
        <dbReference type="Rhea" id="RHEA-COMP:10593"/>
        <dbReference type="Rhea" id="RHEA-COMP:10594"/>
        <dbReference type="ChEBI" id="CHEBI:15378"/>
        <dbReference type="ChEBI" id="CHEBI:29950"/>
        <dbReference type="ChEBI" id="CHEBI:50058"/>
        <dbReference type="ChEBI" id="CHEBI:57783"/>
        <dbReference type="ChEBI" id="CHEBI:58349"/>
        <dbReference type="EC" id="1.8.1.8"/>
    </reaction>
</comment>
<evidence type="ECO:0000313" key="20">
    <source>
        <dbReference type="EMBL" id="KNE24910.1"/>
    </source>
</evidence>
<keyword evidence="6 18" id="KW-0812">Transmembrane</keyword>
<dbReference type="InterPro" id="IPR003834">
    <property type="entry name" value="Cyt_c_assmbl_TM_dom"/>
</dbReference>
<feature type="transmembrane region" description="Helical" evidence="18">
    <location>
        <begin position="356"/>
        <end position="374"/>
    </location>
</feature>
<dbReference type="EMBL" id="LGVG01000042">
    <property type="protein sequence ID" value="KNE24910.1"/>
    <property type="molecule type" value="Genomic_DNA"/>
</dbReference>
<evidence type="ECO:0000256" key="17">
    <source>
        <dbReference type="ARBA" id="ARBA00047804"/>
    </source>
</evidence>
<evidence type="ECO:0000256" key="4">
    <source>
        <dbReference type="ARBA" id="ARBA00022475"/>
    </source>
</evidence>
<dbReference type="InterPro" id="IPR022910">
    <property type="entry name" value="Thiol_diS_interchange_DbsD"/>
</dbReference>
<dbReference type="SUPFAM" id="SSF52833">
    <property type="entry name" value="Thioredoxin-like"/>
    <property type="match status" value="1"/>
</dbReference>
<keyword evidence="11 18" id="KW-0560">Oxidoreductase</keyword>
<feature type="transmembrane region" description="Helical" evidence="18">
    <location>
        <begin position="236"/>
        <end position="258"/>
    </location>
</feature>
<evidence type="ECO:0000256" key="9">
    <source>
        <dbReference type="ARBA" id="ARBA00022982"/>
    </source>
</evidence>
<feature type="transmembrane region" description="Helical" evidence="18">
    <location>
        <begin position="200"/>
        <end position="224"/>
    </location>
</feature>
<dbReference type="Pfam" id="PF02683">
    <property type="entry name" value="DsbD_TM"/>
    <property type="match status" value="1"/>
</dbReference>
<evidence type="ECO:0000256" key="15">
    <source>
        <dbReference type="ARBA" id="ARBA00023284"/>
    </source>
</evidence>
<keyword evidence="14 18" id="KW-1015">Disulfide bond</keyword>
<evidence type="ECO:0000256" key="6">
    <source>
        <dbReference type="ARBA" id="ARBA00022692"/>
    </source>
</evidence>
<dbReference type="InterPro" id="IPR013766">
    <property type="entry name" value="Thioredoxin_domain"/>
</dbReference>
<feature type="transmembrane region" description="Helical" evidence="18">
    <location>
        <begin position="380"/>
        <end position="397"/>
    </location>
</feature>
<evidence type="ECO:0000256" key="18">
    <source>
        <dbReference type="HAMAP-Rule" id="MF_00399"/>
    </source>
</evidence>